<protein>
    <submittedName>
        <fullName evidence="1">Uncharacterized protein</fullName>
    </submittedName>
</protein>
<accession>A0A268S638</accession>
<evidence type="ECO:0000313" key="2">
    <source>
        <dbReference type="Proteomes" id="UP000216133"/>
    </source>
</evidence>
<comment type="caution">
    <text evidence="1">The sequence shown here is derived from an EMBL/GenBank/DDBJ whole genome shotgun (WGS) entry which is preliminary data.</text>
</comment>
<sequence>MKLPCCCSFITHDFFIVPKEALRNKPALFRKLTDFLANGRIQKNGSFFVAFMFITLLNGYKNLTGKQ</sequence>
<dbReference type="AlphaFoldDB" id="A0A268S638"/>
<proteinExistence type="predicted"/>
<organism evidence="1 2">
    <name type="scientific">Shouchella clausii</name>
    <name type="common">Alkalihalobacillus clausii</name>
    <dbReference type="NCBI Taxonomy" id="79880"/>
    <lineage>
        <taxon>Bacteria</taxon>
        <taxon>Bacillati</taxon>
        <taxon>Bacillota</taxon>
        <taxon>Bacilli</taxon>
        <taxon>Bacillales</taxon>
        <taxon>Bacillaceae</taxon>
        <taxon>Shouchella</taxon>
    </lineage>
</organism>
<gene>
    <name evidence="1" type="ORF">CHH61_00075</name>
</gene>
<reference evidence="1 2" key="1">
    <citation type="submission" date="2017-07" db="EMBL/GenBank/DDBJ databases">
        <title>Isolation and whole genome analysis of endospore-forming bacteria from heroin.</title>
        <authorList>
            <person name="Kalinowski J."/>
            <person name="Ahrens B."/>
            <person name="Al-Dilaimi A."/>
            <person name="Winkler A."/>
            <person name="Wibberg D."/>
            <person name="Schleenbecker U."/>
            <person name="Ruckert C."/>
            <person name="Wolfel R."/>
            <person name="Grass G."/>
        </authorList>
    </citation>
    <scope>NUCLEOTIDE SEQUENCE [LARGE SCALE GENOMIC DNA]</scope>
    <source>
        <strain evidence="1 2">7523-2</strain>
    </source>
</reference>
<dbReference type="Proteomes" id="UP000216133">
    <property type="component" value="Unassembled WGS sequence"/>
</dbReference>
<evidence type="ECO:0000313" key="1">
    <source>
        <dbReference type="EMBL" id="PAF28038.1"/>
    </source>
</evidence>
<name>A0A268S638_SHOCL</name>
<dbReference type="EMBL" id="NPBS01000001">
    <property type="protein sequence ID" value="PAF28038.1"/>
    <property type="molecule type" value="Genomic_DNA"/>
</dbReference>